<comment type="subcellular location">
    <subcellularLocation>
        <location evidence="9">Cell inner membrane</location>
        <topology evidence="9">Single-pass type II membrane protein</topology>
    </subcellularLocation>
    <subcellularLocation>
        <location evidence="1">Membrane</location>
    </subcellularLocation>
    <text evidence="9">Localizes to the division septum.</text>
</comment>
<evidence type="ECO:0000256" key="6">
    <source>
        <dbReference type="ARBA" id="ARBA00022989"/>
    </source>
</evidence>
<evidence type="ECO:0000313" key="13">
    <source>
        <dbReference type="Proteomes" id="UP001197214"/>
    </source>
</evidence>
<dbReference type="PROSITE" id="PS51779">
    <property type="entry name" value="POTRA"/>
    <property type="match status" value="1"/>
</dbReference>
<accession>A0ABS6XHM5</accession>
<keyword evidence="3 9" id="KW-0997">Cell inner membrane</keyword>
<evidence type="ECO:0000313" key="12">
    <source>
        <dbReference type="EMBL" id="MBW4329717.1"/>
    </source>
</evidence>
<keyword evidence="6 9" id="KW-1133">Transmembrane helix</keyword>
<dbReference type="EMBL" id="JAHWZX010000002">
    <property type="protein sequence ID" value="MBW4329717.1"/>
    <property type="molecule type" value="Genomic_DNA"/>
</dbReference>
<keyword evidence="5 9" id="KW-0812">Transmembrane</keyword>
<dbReference type="InterPro" id="IPR026579">
    <property type="entry name" value="FtsQ"/>
</dbReference>
<dbReference type="HAMAP" id="MF_00911">
    <property type="entry name" value="FtsQ_subfam"/>
    <property type="match status" value="1"/>
</dbReference>
<name>A0ABS6XHM5_9SPHN</name>
<evidence type="ECO:0000256" key="9">
    <source>
        <dbReference type="HAMAP-Rule" id="MF_00911"/>
    </source>
</evidence>
<proteinExistence type="inferred from homology"/>
<comment type="function">
    <text evidence="9">Essential cell division protein.</text>
</comment>
<dbReference type="Pfam" id="PF08478">
    <property type="entry name" value="POTRA_1"/>
    <property type="match status" value="1"/>
</dbReference>
<feature type="region of interest" description="Disordered" evidence="10">
    <location>
        <begin position="292"/>
        <end position="312"/>
    </location>
</feature>
<evidence type="ECO:0000259" key="11">
    <source>
        <dbReference type="PROSITE" id="PS51779"/>
    </source>
</evidence>
<gene>
    <name evidence="9" type="primary">ftsQ</name>
    <name evidence="12" type="ORF">KY084_02355</name>
</gene>
<evidence type="ECO:0000256" key="4">
    <source>
        <dbReference type="ARBA" id="ARBA00022618"/>
    </source>
</evidence>
<dbReference type="GO" id="GO:0051301">
    <property type="term" value="P:cell division"/>
    <property type="evidence" value="ECO:0007669"/>
    <property type="project" value="UniProtKB-KW"/>
</dbReference>
<keyword evidence="13" id="KW-1185">Reference proteome</keyword>
<sequence>MSSAATRRKPAQRRAPANAKRRRPARANRPSILDRAVAALPVSEHTLRRVVAWTILAALAAGALVVSTWFGLPQAAYAGIAEGVGRTGLRVGQIEVKGLKRMDRMSVYAMALDQQSRAMPLVDLEAVRQRLLTYGWIADARVSRRLPDTLVIDIVERQPAAIWQNEGQLMLIDAKGVLLEPVSPQHMPDLPLVIGDGANEQEPALHQLMEAAPALKPLVRAATWIGNRRWDLIFTSGERLQLPEGKAESARALAKFAALEGTQGLLGKGYIRLDMRDPSRLVVRMPDADDKVIDGGASAPKGNQPAVGGTEA</sequence>
<keyword evidence="4 9" id="KW-0132">Cell division</keyword>
<protein>
    <recommendedName>
        <fullName evidence="9">Cell division protein FtsQ</fullName>
    </recommendedName>
</protein>
<feature type="region of interest" description="Disordered" evidence="10">
    <location>
        <begin position="1"/>
        <end position="28"/>
    </location>
</feature>
<feature type="domain" description="POTRA" evidence="11">
    <location>
        <begin position="89"/>
        <end position="157"/>
    </location>
</feature>
<evidence type="ECO:0000256" key="5">
    <source>
        <dbReference type="ARBA" id="ARBA00022692"/>
    </source>
</evidence>
<evidence type="ECO:0000256" key="1">
    <source>
        <dbReference type="ARBA" id="ARBA00004370"/>
    </source>
</evidence>
<keyword evidence="8 9" id="KW-0131">Cell cycle</keyword>
<dbReference type="PANTHER" id="PTHR35851:SF1">
    <property type="entry name" value="CELL DIVISION PROTEIN FTSQ"/>
    <property type="match status" value="1"/>
</dbReference>
<reference evidence="12 13" key="1">
    <citation type="submission" date="2021-07" db="EMBL/GenBank/DDBJ databases">
        <title>Stakelama flava sp. nov., a novel endophytic bacterium isolated from branch of Kandelia candel.</title>
        <authorList>
            <person name="Tuo L."/>
        </authorList>
    </citation>
    <scope>NUCLEOTIDE SEQUENCE [LARGE SCALE GENOMIC DNA]</scope>
    <source>
        <strain evidence="12 13">CBK3Z-3</strain>
    </source>
</reference>
<comment type="similarity">
    <text evidence="9">Belongs to the FtsQ/DivIB family. FtsQ subfamily.</text>
</comment>
<dbReference type="InterPro" id="IPR034746">
    <property type="entry name" value="POTRA"/>
</dbReference>
<feature type="transmembrane region" description="Helical" evidence="9">
    <location>
        <begin position="50"/>
        <end position="72"/>
    </location>
</feature>
<organism evidence="12 13">
    <name type="scientific">Stakelama flava</name>
    <dbReference type="NCBI Taxonomy" id="2860338"/>
    <lineage>
        <taxon>Bacteria</taxon>
        <taxon>Pseudomonadati</taxon>
        <taxon>Pseudomonadota</taxon>
        <taxon>Alphaproteobacteria</taxon>
        <taxon>Sphingomonadales</taxon>
        <taxon>Sphingomonadaceae</taxon>
        <taxon>Stakelama</taxon>
    </lineage>
</organism>
<evidence type="ECO:0000256" key="8">
    <source>
        <dbReference type="ARBA" id="ARBA00023306"/>
    </source>
</evidence>
<evidence type="ECO:0000256" key="10">
    <source>
        <dbReference type="SAM" id="MobiDB-lite"/>
    </source>
</evidence>
<keyword evidence="2 9" id="KW-1003">Cell membrane</keyword>
<evidence type="ECO:0000256" key="2">
    <source>
        <dbReference type="ARBA" id="ARBA00022475"/>
    </source>
</evidence>
<evidence type="ECO:0000256" key="7">
    <source>
        <dbReference type="ARBA" id="ARBA00023136"/>
    </source>
</evidence>
<dbReference type="Proteomes" id="UP001197214">
    <property type="component" value="Unassembled WGS sequence"/>
</dbReference>
<feature type="compositionally biased region" description="Basic residues" evidence="10">
    <location>
        <begin position="1"/>
        <end position="12"/>
    </location>
</feature>
<dbReference type="PANTHER" id="PTHR35851">
    <property type="entry name" value="CELL DIVISION PROTEIN FTSQ"/>
    <property type="match status" value="1"/>
</dbReference>
<dbReference type="InterPro" id="IPR013685">
    <property type="entry name" value="POTRA_FtsQ_type"/>
</dbReference>
<dbReference type="Pfam" id="PF03799">
    <property type="entry name" value="FtsQ_DivIB_C"/>
    <property type="match status" value="1"/>
</dbReference>
<evidence type="ECO:0000256" key="3">
    <source>
        <dbReference type="ARBA" id="ARBA00022519"/>
    </source>
</evidence>
<comment type="caution">
    <text evidence="12">The sequence shown here is derived from an EMBL/GenBank/DDBJ whole genome shotgun (WGS) entry which is preliminary data.</text>
</comment>
<keyword evidence="7 9" id="KW-0472">Membrane</keyword>
<dbReference type="RefSeq" id="WP_219236842.1">
    <property type="nucleotide sequence ID" value="NZ_JAHWZX010000002.1"/>
</dbReference>
<dbReference type="InterPro" id="IPR005548">
    <property type="entry name" value="Cell_div_FtsQ/DivIB_C"/>
</dbReference>